<evidence type="ECO:0000313" key="8">
    <source>
        <dbReference type="RefSeq" id="XP_017778787.1"/>
    </source>
</evidence>
<evidence type="ECO:0000256" key="2">
    <source>
        <dbReference type="ARBA" id="ARBA00022475"/>
    </source>
</evidence>
<keyword evidence="7" id="KW-1185">Reference proteome</keyword>
<comment type="similarity">
    <text evidence="6">Belongs to the insect chemoreceptor superfamily. Gustatory receptor (GR) family.</text>
</comment>
<dbReference type="Proteomes" id="UP000695000">
    <property type="component" value="Unplaced"/>
</dbReference>
<accession>A0ABM1MW37</accession>
<sequence length="366" mass="42918">MSITASTSFYLKLANSLAMFPFEIQKSPRGKISFVYNAKSYIARSLMKAIICFTAQLNLTMDYLVKEHFSLSSWAFALANFIVMFNLVWIYSFLIYYRNKVRNFFRKTRSCTTEMQEWISSRPHYKVDYIVIPQLTFCFFILIYHCYSFSVYDFFIYTLGTTLPNIAICLAIFQFVDYVLHTKSYFVHLNRELNCAKDTNHLEYLLHFYIRLLSITKEINKAFGYQNILVITKSYIWICYQLYYILVILRNGFADRCEFRNFLFAISWSAVEVISVTSILITCDLTKWEIDRFRVLFVSRLGKTGGDQADIKRLLLKLLNSDFVFKARGWFDLNVAFIFQILGGCITLISIMIHFAPSLNPEAESA</sequence>
<evidence type="ECO:0000256" key="1">
    <source>
        <dbReference type="ARBA" id="ARBA00004651"/>
    </source>
</evidence>
<feature type="transmembrane region" description="Helical" evidence="6">
    <location>
        <begin position="335"/>
        <end position="356"/>
    </location>
</feature>
<evidence type="ECO:0000256" key="5">
    <source>
        <dbReference type="ARBA" id="ARBA00023136"/>
    </source>
</evidence>
<feature type="transmembrane region" description="Helical" evidence="6">
    <location>
        <begin position="235"/>
        <end position="253"/>
    </location>
</feature>
<feature type="transmembrane region" description="Helical" evidence="6">
    <location>
        <begin position="41"/>
        <end position="59"/>
    </location>
</feature>
<dbReference type="GeneID" id="108564300"/>
<protein>
    <recommendedName>
        <fullName evidence="6">Gustatory receptor</fullName>
    </recommendedName>
</protein>
<keyword evidence="4 6" id="KW-1133">Transmembrane helix</keyword>
<dbReference type="InterPro" id="IPR013604">
    <property type="entry name" value="7TM_chemorcpt"/>
</dbReference>
<comment type="subcellular location">
    <subcellularLocation>
        <location evidence="1 6">Cell membrane</location>
        <topology evidence="1 6">Multi-pass membrane protein</topology>
    </subcellularLocation>
</comment>
<feature type="transmembrane region" description="Helical" evidence="6">
    <location>
        <begin position="129"/>
        <end position="150"/>
    </location>
</feature>
<comment type="function">
    <text evidence="6">Gustatory receptor which mediates acceptance or avoidance behavior, depending on its substrates.</text>
</comment>
<evidence type="ECO:0000256" key="3">
    <source>
        <dbReference type="ARBA" id="ARBA00022692"/>
    </source>
</evidence>
<evidence type="ECO:0000256" key="6">
    <source>
        <dbReference type="RuleBase" id="RU363108"/>
    </source>
</evidence>
<feature type="transmembrane region" description="Helical" evidence="6">
    <location>
        <begin position="71"/>
        <end position="97"/>
    </location>
</feature>
<evidence type="ECO:0000256" key="4">
    <source>
        <dbReference type="ARBA" id="ARBA00022989"/>
    </source>
</evidence>
<organism evidence="7 8">
    <name type="scientific">Nicrophorus vespilloides</name>
    <name type="common">Boreal carrion beetle</name>
    <dbReference type="NCBI Taxonomy" id="110193"/>
    <lineage>
        <taxon>Eukaryota</taxon>
        <taxon>Metazoa</taxon>
        <taxon>Ecdysozoa</taxon>
        <taxon>Arthropoda</taxon>
        <taxon>Hexapoda</taxon>
        <taxon>Insecta</taxon>
        <taxon>Pterygota</taxon>
        <taxon>Neoptera</taxon>
        <taxon>Endopterygota</taxon>
        <taxon>Coleoptera</taxon>
        <taxon>Polyphaga</taxon>
        <taxon>Staphyliniformia</taxon>
        <taxon>Silphidae</taxon>
        <taxon>Nicrophorinae</taxon>
        <taxon>Nicrophorus</taxon>
    </lineage>
</organism>
<gene>
    <name evidence="8" type="primary">LOC108564300</name>
</gene>
<proteinExistence type="inferred from homology"/>
<feature type="transmembrane region" description="Helical" evidence="6">
    <location>
        <begin position="156"/>
        <end position="180"/>
    </location>
</feature>
<evidence type="ECO:0000313" key="7">
    <source>
        <dbReference type="Proteomes" id="UP000695000"/>
    </source>
</evidence>
<name>A0ABM1MW37_NICVS</name>
<keyword evidence="6" id="KW-0807">Transducer</keyword>
<keyword evidence="3 6" id="KW-0812">Transmembrane</keyword>
<keyword evidence="6" id="KW-0675">Receptor</keyword>
<dbReference type="RefSeq" id="XP_017778787.1">
    <property type="nucleotide sequence ID" value="XM_017923298.1"/>
</dbReference>
<feature type="transmembrane region" description="Helical" evidence="6">
    <location>
        <begin position="265"/>
        <end position="285"/>
    </location>
</feature>
<keyword evidence="5 6" id="KW-0472">Membrane</keyword>
<keyword evidence="2 6" id="KW-1003">Cell membrane</keyword>
<dbReference type="Pfam" id="PF08395">
    <property type="entry name" value="7tm_7"/>
    <property type="match status" value="1"/>
</dbReference>
<reference evidence="8" key="1">
    <citation type="submission" date="2025-08" db="UniProtKB">
        <authorList>
            <consortium name="RefSeq"/>
        </authorList>
    </citation>
    <scope>IDENTIFICATION</scope>
    <source>
        <tissue evidence="8">Whole Larva</tissue>
    </source>
</reference>